<organism evidence="9 10">
    <name type="scientific">Daphnia sinensis</name>
    <dbReference type="NCBI Taxonomy" id="1820382"/>
    <lineage>
        <taxon>Eukaryota</taxon>
        <taxon>Metazoa</taxon>
        <taxon>Ecdysozoa</taxon>
        <taxon>Arthropoda</taxon>
        <taxon>Crustacea</taxon>
        <taxon>Branchiopoda</taxon>
        <taxon>Diplostraca</taxon>
        <taxon>Cladocera</taxon>
        <taxon>Anomopoda</taxon>
        <taxon>Daphniidae</taxon>
        <taxon>Daphnia</taxon>
        <taxon>Daphnia similis group</taxon>
    </lineage>
</organism>
<protein>
    <recommendedName>
        <fullName evidence="7">Glycogen [starch] synthase</fullName>
        <ecNumber evidence="7">2.4.1.11</ecNumber>
    </recommendedName>
</protein>
<evidence type="ECO:0000256" key="8">
    <source>
        <dbReference type="SAM" id="MobiDB-lite"/>
    </source>
</evidence>
<dbReference type="EMBL" id="WJBH02000010">
    <property type="protein sequence ID" value="KAI9551353.1"/>
    <property type="molecule type" value="Genomic_DNA"/>
</dbReference>
<comment type="similarity">
    <text evidence="2 7">Belongs to the glycosyltransferase 3 family.</text>
</comment>
<accession>A0AAD5PMZ1</accession>
<keyword evidence="5 7" id="KW-0320">Glycogen biosynthesis</keyword>
<keyword evidence="10" id="KW-1185">Reference proteome</keyword>
<keyword evidence="4 7" id="KW-0808">Transferase</keyword>
<dbReference type="InterPro" id="IPR008631">
    <property type="entry name" value="Glycogen_synth"/>
</dbReference>
<dbReference type="PANTHER" id="PTHR10176">
    <property type="entry name" value="GLYCOGEN SYNTHASE"/>
    <property type="match status" value="1"/>
</dbReference>
<evidence type="ECO:0000313" key="9">
    <source>
        <dbReference type="EMBL" id="KAI9551353.1"/>
    </source>
</evidence>
<dbReference type="GO" id="GO:0005737">
    <property type="term" value="C:cytoplasm"/>
    <property type="evidence" value="ECO:0007669"/>
    <property type="project" value="TreeGrafter"/>
</dbReference>
<dbReference type="GO" id="GO:0004373">
    <property type="term" value="F:alpha-1,4-glucan glucosyltransferase (UDP-glucose donor) activity"/>
    <property type="evidence" value="ECO:0007669"/>
    <property type="project" value="UniProtKB-EC"/>
</dbReference>
<feature type="region of interest" description="Disordered" evidence="8">
    <location>
        <begin position="174"/>
        <end position="204"/>
    </location>
</feature>
<comment type="catalytic activity">
    <reaction evidence="6">
        <text>[(1-&gt;4)-alpha-D-glucosyl](n) + UDP-alpha-D-glucose = [(1-&gt;4)-alpha-D-glucosyl](n+1) + UDP + H(+)</text>
        <dbReference type="Rhea" id="RHEA:18549"/>
        <dbReference type="Rhea" id="RHEA-COMP:9584"/>
        <dbReference type="Rhea" id="RHEA-COMP:9587"/>
        <dbReference type="ChEBI" id="CHEBI:15378"/>
        <dbReference type="ChEBI" id="CHEBI:15444"/>
        <dbReference type="ChEBI" id="CHEBI:58223"/>
        <dbReference type="ChEBI" id="CHEBI:58885"/>
        <dbReference type="EC" id="2.4.1.11"/>
    </reaction>
    <physiologicalReaction direction="left-to-right" evidence="6">
        <dbReference type="Rhea" id="RHEA:18550"/>
    </physiologicalReaction>
</comment>
<comment type="caution">
    <text evidence="9">The sequence shown here is derived from an EMBL/GenBank/DDBJ whole genome shotgun (WGS) entry which is preliminary data.</text>
</comment>
<dbReference type="GO" id="GO:0005978">
    <property type="term" value="P:glycogen biosynthetic process"/>
    <property type="evidence" value="ECO:0007669"/>
    <property type="project" value="UniProtKB-KW"/>
</dbReference>
<evidence type="ECO:0000256" key="6">
    <source>
        <dbReference type="ARBA" id="ARBA00047345"/>
    </source>
</evidence>
<dbReference type="AlphaFoldDB" id="A0AAD5PMZ1"/>
<evidence type="ECO:0000256" key="3">
    <source>
        <dbReference type="ARBA" id="ARBA00022676"/>
    </source>
</evidence>
<dbReference type="PANTHER" id="PTHR10176:SF3">
    <property type="entry name" value="GLYCOGEN [STARCH] SYNTHASE"/>
    <property type="match status" value="1"/>
</dbReference>
<comment type="pathway">
    <text evidence="1 7">Glycan biosynthesis; glycogen biosynthesis.</text>
</comment>
<reference evidence="9 10" key="1">
    <citation type="submission" date="2022-05" db="EMBL/GenBank/DDBJ databases">
        <title>A multi-omics perspective on studying reproductive biology in Daphnia sinensis.</title>
        <authorList>
            <person name="Jia J."/>
        </authorList>
    </citation>
    <scope>NUCLEOTIDE SEQUENCE [LARGE SCALE GENOMIC DNA]</scope>
    <source>
        <strain evidence="9 10">WSL</strain>
    </source>
</reference>
<evidence type="ECO:0000256" key="2">
    <source>
        <dbReference type="ARBA" id="ARBA00010686"/>
    </source>
</evidence>
<evidence type="ECO:0000313" key="10">
    <source>
        <dbReference type="Proteomes" id="UP000820818"/>
    </source>
</evidence>
<evidence type="ECO:0000256" key="4">
    <source>
        <dbReference type="ARBA" id="ARBA00022679"/>
    </source>
</evidence>
<proteinExistence type="inferred from homology"/>
<dbReference type="Proteomes" id="UP000820818">
    <property type="component" value="Linkage Group LG10"/>
</dbReference>
<evidence type="ECO:0000256" key="7">
    <source>
        <dbReference type="RuleBase" id="RU363104"/>
    </source>
</evidence>
<sequence length="304" mass="33886">MLRQIKRCISKILCWFRAKTGESTTANRYVEEATNRHGSNEDSERHPWTFEVSWDVVGNVADMVTIRGDKNVLVGPYRPERVGNEVVESEFPPESPLAMAVQTTREKEIKVITGKWLVDGQPPAILFDVESARSRFGDDDIEKFKKDQDFLAEFELQQRSKSVTNSTTAPAISVTSISQNQPPSVKLDTSTSSNSNACQTSSTTGEDTCAVFHDWKCGVGLILLHRWQIPVVTVFMLKTSPLQGTYKSGKQASDESKIQGIYHRLCIERGAALASDVFSCVTEVVAEQAELVLQKHPDYVIVQD</sequence>
<dbReference type="Gene3D" id="3.40.50.2000">
    <property type="entry name" value="Glycogen Phosphorylase B"/>
    <property type="match status" value="1"/>
</dbReference>
<keyword evidence="3 7" id="KW-0328">Glycosyltransferase</keyword>
<dbReference type="EC" id="2.4.1.11" evidence="7"/>
<evidence type="ECO:0000256" key="5">
    <source>
        <dbReference type="ARBA" id="ARBA00023056"/>
    </source>
</evidence>
<gene>
    <name evidence="9" type="ORF">GHT06_021686</name>
</gene>
<evidence type="ECO:0000256" key="1">
    <source>
        <dbReference type="ARBA" id="ARBA00004964"/>
    </source>
</evidence>
<dbReference type="Pfam" id="PF05693">
    <property type="entry name" value="Glycogen_syn"/>
    <property type="match status" value="1"/>
</dbReference>
<name>A0AAD5PMZ1_9CRUS</name>
<comment type="function">
    <text evidence="7">Transfers the glycosyl residue from UDP-Glc to the non-reducing end of alpha-1,4-glucan.</text>
</comment>